<evidence type="ECO:0000313" key="3">
    <source>
        <dbReference type="Proteomes" id="UP000051401"/>
    </source>
</evidence>
<proteinExistence type="predicted"/>
<evidence type="ECO:0000313" key="2">
    <source>
        <dbReference type="EMBL" id="QEW27600.1"/>
    </source>
</evidence>
<dbReference type="RefSeq" id="WP_057816800.1">
    <property type="nucleotide sequence ID" value="NZ_CP031598.1"/>
</dbReference>
<dbReference type="Proteomes" id="UP000051401">
    <property type="component" value="Unassembled WGS sequence"/>
</dbReference>
<organism evidence="1 3">
    <name type="scientific">Roseovarius indicus</name>
    <dbReference type="NCBI Taxonomy" id="540747"/>
    <lineage>
        <taxon>Bacteria</taxon>
        <taxon>Pseudomonadati</taxon>
        <taxon>Pseudomonadota</taxon>
        <taxon>Alphaproteobacteria</taxon>
        <taxon>Rhodobacterales</taxon>
        <taxon>Roseobacteraceae</taxon>
        <taxon>Roseovarius</taxon>
    </lineage>
</organism>
<evidence type="ECO:0000313" key="1">
    <source>
        <dbReference type="EMBL" id="KRS17216.1"/>
    </source>
</evidence>
<dbReference type="STRING" id="540747.SAMN04488031_108180"/>
<name>A0A0T5P7T6_9RHOB</name>
<dbReference type="KEGG" id="rid:RIdsm_03416"/>
<dbReference type="PATRIC" id="fig|540747.5.peg.5905"/>
<reference evidence="1 3" key="1">
    <citation type="submission" date="2015-04" db="EMBL/GenBank/DDBJ databases">
        <title>The draft genome sequence of Roseovarius indicus B108T.</title>
        <authorList>
            <person name="Li G."/>
            <person name="Lai Q."/>
            <person name="Shao Z."/>
            <person name="Yan P."/>
        </authorList>
    </citation>
    <scope>NUCLEOTIDE SEQUENCE [LARGE SCALE GENOMIC DNA]</scope>
    <source>
        <strain evidence="1 3">B108</strain>
    </source>
</reference>
<keyword evidence="1" id="KW-0808">Transferase</keyword>
<evidence type="ECO:0000313" key="4">
    <source>
        <dbReference type="Proteomes" id="UP000325785"/>
    </source>
</evidence>
<dbReference type="GO" id="GO:0016301">
    <property type="term" value="F:kinase activity"/>
    <property type="evidence" value="ECO:0007669"/>
    <property type="project" value="UniProtKB-KW"/>
</dbReference>
<keyword evidence="1" id="KW-0418">Kinase</keyword>
<dbReference type="EMBL" id="LAXI01000008">
    <property type="protein sequence ID" value="KRS17216.1"/>
    <property type="molecule type" value="Genomic_DNA"/>
</dbReference>
<dbReference type="InterPro" id="IPR027417">
    <property type="entry name" value="P-loop_NTPase"/>
</dbReference>
<gene>
    <name evidence="2" type="ORF">RIdsm_03416</name>
    <name evidence="1" type="ORF">XM52_14175</name>
</gene>
<dbReference type="AlphaFoldDB" id="A0A0T5P7T6"/>
<dbReference type="Proteomes" id="UP000325785">
    <property type="component" value="Chromosome"/>
</dbReference>
<reference evidence="2 4" key="2">
    <citation type="submission" date="2018-08" db="EMBL/GenBank/DDBJ databases">
        <title>Genetic Globetrotter - A new plasmid hitch-hiking vast phylogenetic and geographic distances.</title>
        <authorList>
            <person name="Vollmers J."/>
            <person name="Petersen J."/>
        </authorList>
    </citation>
    <scope>NUCLEOTIDE SEQUENCE [LARGE SCALE GENOMIC DNA]</scope>
    <source>
        <strain evidence="2 4">DSM 26383</strain>
    </source>
</reference>
<dbReference type="SUPFAM" id="SSF52540">
    <property type="entry name" value="P-loop containing nucleoside triphosphate hydrolases"/>
    <property type="match status" value="1"/>
</dbReference>
<accession>A0A0T5P7T6</accession>
<sequence>MKIIFLIGPHAVGKMTVGQALEKLTGFPLFHNHTTIELVHPFVSYGTPAGRKLVNQVRELFFKAFAESDGAGYILTFVWAFSEPGEREYIESVTRLFEEAGAELCWVELEAGIETRLERNRTENRLLHKPSKRDLAFSERNVAASHEKYRLNSLPGEMPEENYLRIDNTDLSAEEVAQMIFDRFVAPAPSPDKSPPQSTV</sequence>
<keyword evidence="3" id="KW-1185">Reference proteome</keyword>
<dbReference type="OrthoDB" id="193997at2"/>
<dbReference type="EMBL" id="CP031598">
    <property type="protein sequence ID" value="QEW27600.1"/>
    <property type="molecule type" value="Genomic_DNA"/>
</dbReference>
<protein>
    <submittedName>
        <fullName evidence="1">Shikimate kinase</fullName>
    </submittedName>
</protein>
<dbReference type="Gene3D" id="3.40.50.300">
    <property type="entry name" value="P-loop containing nucleotide triphosphate hydrolases"/>
    <property type="match status" value="1"/>
</dbReference>